<dbReference type="PROSITE" id="PS50025">
    <property type="entry name" value="LAM_G_DOMAIN"/>
    <property type="match status" value="1"/>
</dbReference>
<reference evidence="3 4" key="2">
    <citation type="submission" date="2018-11" db="EMBL/GenBank/DDBJ databases">
        <authorList>
            <consortium name="Pathogen Informatics"/>
        </authorList>
    </citation>
    <scope>NUCLEOTIDE SEQUENCE [LARGE SCALE GENOMIC DNA]</scope>
</reference>
<evidence type="ECO:0000256" key="1">
    <source>
        <dbReference type="PROSITE-ProRule" id="PRU00122"/>
    </source>
</evidence>
<organism evidence="5">
    <name type="scientific">Hydatigena taeniaeformis</name>
    <name type="common">Feline tapeworm</name>
    <name type="synonym">Taenia taeniaeformis</name>
    <dbReference type="NCBI Taxonomy" id="6205"/>
    <lineage>
        <taxon>Eukaryota</taxon>
        <taxon>Metazoa</taxon>
        <taxon>Spiralia</taxon>
        <taxon>Lophotrochozoa</taxon>
        <taxon>Platyhelminthes</taxon>
        <taxon>Cestoda</taxon>
        <taxon>Eucestoda</taxon>
        <taxon>Cyclophyllidea</taxon>
        <taxon>Taeniidae</taxon>
        <taxon>Hydatigera</taxon>
    </lineage>
</organism>
<protein>
    <submittedName>
        <fullName evidence="5">LAM_G_DOMAIN domain-containing protein</fullName>
    </submittedName>
</protein>
<accession>A0A0R3X4Z1</accession>
<evidence type="ECO:0000313" key="3">
    <source>
        <dbReference type="EMBL" id="VDM33053.1"/>
    </source>
</evidence>
<keyword evidence="4" id="KW-1185">Reference proteome</keyword>
<evidence type="ECO:0000259" key="2">
    <source>
        <dbReference type="PROSITE" id="PS50025"/>
    </source>
</evidence>
<evidence type="ECO:0000313" key="5">
    <source>
        <dbReference type="WBParaSite" id="TTAC_0000850801-mRNA-1"/>
    </source>
</evidence>
<feature type="domain" description="Laminin G" evidence="2">
    <location>
        <begin position="1"/>
        <end position="184"/>
    </location>
</feature>
<sequence length="403" mass="45418">MTSSPFTKVKRGCNESYYELSLKSGLLHLRIRLPAEVPSDQPTEVVPPTASSALTAFKWFHSARAGHLSVRETLYAFAGLESRLDDGQLHDLLLERSPDQICVSIDENTVFFQSLSFDKIRPGFLEIQHVVLGFLPSTSVNHEAFRGQIRRAILQVDDTTLNILHFAENSLHGFEFTGARPTECVAKSALFPSVSLRRVYLLIRLPSPSRNLTPPPLFNRLPTYAGRIHDWQQIEIDFNSHSKDALLFLLFCRLEEFPNSFLSVEFRDGNPWLVTQKQSLEVRAKMTNILRVGVGKITIPGRHEAVIIAVGYASFEYFVAIDGDEFRPAFEAEVAGVLESATESYDSKPPFGRNLLLGGTNWTAEEELGRGLQHLWSGLGRRKQFNGCIRRDIRSPLAFHHLL</sequence>
<comment type="caution">
    <text evidence="1">Lacks conserved residue(s) required for the propagation of feature annotation.</text>
</comment>
<dbReference type="AlphaFoldDB" id="A0A0R3X4Z1"/>
<gene>
    <name evidence="3" type="ORF">TTAC_LOCUS8493</name>
</gene>
<dbReference type="WBParaSite" id="TTAC_0000850801-mRNA-1">
    <property type="protein sequence ID" value="TTAC_0000850801-mRNA-1"/>
    <property type="gene ID" value="TTAC_0000850801"/>
</dbReference>
<name>A0A0R3X4Z1_HYDTA</name>
<proteinExistence type="predicted"/>
<reference evidence="5" key="1">
    <citation type="submission" date="2017-02" db="UniProtKB">
        <authorList>
            <consortium name="WormBaseParasite"/>
        </authorList>
    </citation>
    <scope>IDENTIFICATION</scope>
</reference>
<dbReference type="STRING" id="6205.A0A0R3X4Z1"/>
<dbReference type="EMBL" id="UYWX01020516">
    <property type="protein sequence ID" value="VDM33053.1"/>
    <property type="molecule type" value="Genomic_DNA"/>
</dbReference>
<evidence type="ECO:0000313" key="4">
    <source>
        <dbReference type="Proteomes" id="UP000274429"/>
    </source>
</evidence>
<dbReference type="Proteomes" id="UP000274429">
    <property type="component" value="Unassembled WGS sequence"/>
</dbReference>
<dbReference type="Gene3D" id="2.60.120.200">
    <property type="match status" value="1"/>
</dbReference>
<dbReference type="InterPro" id="IPR001791">
    <property type="entry name" value="Laminin_G"/>
</dbReference>
<dbReference type="OrthoDB" id="6270412at2759"/>